<name>A0A2P2PZ51_RHIMU</name>
<protein>
    <submittedName>
        <fullName evidence="1">Uncharacterized protein</fullName>
    </submittedName>
</protein>
<evidence type="ECO:0000313" key="1">
    <source>
        <dbReference type="EMBL" id="MBX60031.1"/>
    </source>
</evidence>
<dbReference type="AlphaFoldDB" id="A0A2P2PZ51"/>
<sequence length="31" mass="3523">MAMCCKWAITVIIVTKAVLFPKFKFKSFASI</sequence>
<proteinExistence type="predicted"/>
<dbReference type="EMBL" id="GGEC01079547">
    <property type="protein sequence ID" value="MBX60031.1"/>
    <property type="molecule type" value="Transcribed_RNA"/>
</dbReference>
<reference evidence="1" key="1">
    <citation type="submission" date="2018-02" db="EMBL/GenBank/DDBJ databases">
        <title>Rhizophora mucronata_Transcriptome.</title>
        <authorList>
            <person name="Meera S.P."/>
            <person name="Sreeshan A."/>
            <person name="Augustine A."/>
        </authorList>
    </citation>
    <scope>NUCLEOTIDE SEQUENCE</scope>
    <source>
        <tissue evidence="1">Leaf</tissue>
    </source>
</reference>
<accession>A0A2P2PZ51</accession>
<organism evidence="1">
    <name type="scientific">Rhizophora mucronata</name>
    <name type="common">Asiatic mangrove</name>
    <dbReference type="NCBI Taxonomy" id="61149"/>
    <lineage>
        <taxon>Eukaryota</taxon>
        <taxon>Viridiplantae</taxon>
        <taxon>Streptophyta</taxon>
        <taxon>Embryophyta</taxon>
        <taxon>Tracheophyta</taxon>
        <taxon>Spermatophyta</taxon>
        <taxon>Magnoliopsida</taxon>
        <taxon>eudicotyledons</taxon>
        <taxon>Gunneridae</taxon>
        <taxon>Pentapetalae</taxon>
        <taxon>rosids</taxon>
        <taxon>fabids</taxon>
        <taxon>Malpighiales</taxon>
        <taxon>Rhizophoraceae</taxon>
        <taxon>Rhizophora</taxon>
    </lineage>
</organism>